<accession>A0A212L7Q2</accession>
<proteinExistence type="predicted"/>
<protein>
    <submittedName>
        <fullName evidence="2">Uncharacterized protein</fullName>
    </submittedName>
</protein>
<organism evidence="2">
    <name type="scientific">uncultured Desulfovibrio sp</name>
    <dbReference type="NCBI Taxonomy" id="167968"/>
    <lineage>
        <taxon>Bacteria</taxon>
        <taxon>Pseudomonadati</taxon>
        <taxon>Thermodesulfobacteriota</taxon>
        <taxon>Desulfovibrionia</taxon>
        <taxon>Desulfovibrionales</taxon>
        <taxon>Desulfovibrionaceae</taxon>
        <taxon>Desulfovibrio</taxon>
        <taxon>environmental samples</taxon>
    </lineage>
</organism>
<evidence type="ECO:0000313" key="2">
    <source>
        <dbReference type="EMBL" id="SCM73602.1"/>
    </source>
</evidence>
<dbReference type="EMBL" id="FMJC01000002">
    <property type="protein sequence ID" value="SCM73602.1"/>
    <property type="molecule type" value="Genomic_DNA"/>
</dbReference>
<sequence>MNLEARGAARNHARVKKQKHGKAFAQAHAPTRSKPLARSQSHKLNKAACLTFIAPKRHSTDHCHHYLQGDHDAASA</sequence>
<name>A0A212L7Q2_9BACT</name>
<feature type="region of interest" description="Disordered" evidence="1">
    <location>
        <begin position="1"/>
        <end position="43"/>
    </location>
</feature>
<feature type="compositionally biased region" description="Basic residues" evidence="1">
    <location>
        <begin position="9"/>
        <end position="22"/>
    </location>
</feature>
<reference evidence="2" key="1">
    <citation type="submission" date="2016-08" db="EMBL/GenBank/DDBJ databases">
        <authorList>
            <person name="Seilhamer J.J."/>
        </authorList>
    </citation>
    <scope>NUCLEOTIDE SEQUENCE</scope>
    <source>
        <strain evidence="2">86-1</strain>
    </source>
</reference>
<evidence type="ECO:0000256" key="1">
    <source>
        <dbReference type="SAM" id="MobiDB-lite"/>
    </source>
</evidence>
<dbReference type="AlphaFoldDB" id="A0A212L7Q2"/>
<gene>
    <name evidence="2" type="ORF">KL86DES1_21408</name>
</gene>